<dbReference type="VEuPathDB" id="VectorBase:ADIR009771"/>
<evidence type="ECO:0000259" key="1">
    <source>
        <dbReference type="Pfam" id="PF18701"/>
    </source>
</evidence>
<reference evidence="2" key="2">
    <citation type="submission" date="2020-05" db="UniProtKB">
        <authorList>
            <consortium name="EnsemblMetazoa"/>
        </authorList>
    </citation>
    <scope>IDENTIFICATION</scope>
    <source>
        <strain evidence="2">WRAIR2</strain>
    </source>
</reference>
<keyword evidence="3" id="KW-1185">Reference proteome</keyword>
<name>A0A182NQ36_9DIPT</name>
<reference evidence="3" key="1">
    <citation type="submission" date="2013-03" db="EMBL/GenBank/DDBJ databases">
        <title>The Genome Sequence of Anopheles dirus WRAIR2.</title>
        <authorList>
            <consortium name="The Broad Institute Genomics Platform"/>
            <person name="Neafsey D.E."/>
            <person name="Walton C."/>
            <person name="Walker B."/>
            <person name="Young S.K."/>
            <person name="Zeng Q."/>
            <person name="Gargeya S."/>
            <person name="Fitzgerald M."/>
            <person name="Haas B."/>
            <person name="Abouelleil A."/>
            <person name="Allen A.W."/>
            <person name="Alvarado L."/>
            <person name="Arachchi H.M."/>
            <person name="Berlin A.M."/>
            <person name="Chapman S.B."/>
            <person name="Gainer-Dewar J."/>
            <person name="Goldberg J."/>
            <person name="Griggs A."/>
            <person name="Gujja S."/>
            <person name="Hansen M."/>
            <person name="Howarth C."/>
            <person name="Imamovic A."/>
            <person name="Ireland A."/>
            <person name="Larimer J."/>
            <person name="McCowan C."/>
            <person name="Murphy C."/>
            <person name="Pearson M."/>
            <person name="Poon T.W."/>
            <person name="Priest M."/>
            <person name="Roberts A."/>
            <person name="Saif S."/>
            <person name="Shea T."/>
            <person name="Sisk P."/>
            <person name="Sykes S."/>
            <person name="Wortman J."/>
            <person name="Nusbaum C."/>
            <person name="Birren B."/>
        </authorList>
    </citation>
    <scope>NUCLEOTIDE SEQUENCE [LARGE SCALE GENOMIC DNA]</scope>
    <source>
        <strain evidence="3">WRAIR2</strain>
    </source>
</reference>
<proteinExistence type="predicted"/>
<dbReference type="AlphaFoldDB" id="A0A182NQ36"/>
<dbReference type="InterPro" id="IPR040676">
    <property type="entry name" value="DUF5641"/>
</dbReference>
<organism evidence="2 3">
    <name type="scientific">Anopheles dirus</name>
    <dbReference type="NCBI Taxonomy" id="7168"/>
    <lineage>
        <taxon>Eukaryota</taxon>
        <taxon>Metazoa</taxon>
        <taxon>Ecdysozoa</taxon>
        <taxon>Arthropoda</taxon>
        <taxon>Hexapoda</taxon>
        <taxon>Insecta</taxon>
        <taxon>Pterygota</taxon>
        <taxon>Neoptera</taxon>
        <taxon>Endopterygota</taxon>
        <taxon>Diptera</taxon>
        <taxon>Nematocera</taxon>
        <taxon>Culicoidea</taxon>
        <taxon>Culicidae</taxon>
        <taxon>Anophelinae</taxon>
        <taxon>Anopheles</taxon>
    </lineage>
</organism>
<evidence type="ECO:0000313" key="3">
    <source>
        <dbReference type="Proteomes" id="UP000075884"/>
    </source>
</evidence>
<evidence type="ECO:0000313" key="2">
    <source>
        <dbReference type="EnsemblMetazoa" id="ADIR009771-PA"/>
    </source>
</evidence>
<accession>A0A182NQ36</accession>
<dbReference type="STRING" id="7168.A0A182NQ36"/>
<protein>
    <submittedName>
        <fullName evidence="2">DUF5641 domain-containing protein</fullName>
    </submittedName>
</protein>
<dbReference type="EnsemblMetazoa" id="ADIR009771-RA">
    <property type="protein sequence ID" value="ADIR009771-PA"/>
    <property type="gene ID" value="ADIR009771"/>
</dbReference>
<sequence length="102" mass="11720">MQQVPDVDLRSIPDNRLNHWRLHARSKWRGRATHIEPNMMVIIRDDNVPPNKWLLGRITETHPGRDGIVRVVTVKTANSDKVKRPVAKLCLLPIEENTTKGT</sequence>
<dbReference type="PANTHER" id="PTHR47331">
    <property type="entry name" value="PHD-TYPE DOMAIN-CONTAINING PROTEIN"/>
    <property type="match status" value="1"/>
</dbReference>
<dbReference type="Pfam" id="PF18701">
    <property type="entry name" value="DUF5641"/>
    <property type="match status" value="1"/>
</dbReference>
<dbReference type="PANTHER" id="PTHR47331:SF1">
    <property type="entry name" value="GAG-LIKE PROTEIN"/>
    <property type="match status" value="1"/>
</dbReference>
<feature type="domain" description="DUF5641" evidence="1">
    <location>
        <begin position="21"/>
        <end position="92"/>
    </location>
</feature>
<dbReference type="Proteomes" id="UP000075884">
    <property type="component" value="Unassembled WGS sequence"/>
</dbReference>